<proteinExistence type="predicted"/>
<dbReference type="InterPro" id="IPR050091">
    <property type="entry name" value="PKS_NRPS_Biosynth_Enz"/>
</dbReference>
<dbReference type="FunFam" id="3.40.47.10:FF:000019">
    <property type="entry name" value="Polyketide synthase type I"/>
    <property type="match status" value="1"/>
</dbReference>
<accession>A0A0C2D3B5</accession>
<evidence type="ECO:0000259" key="7">
    <source>
        <dbReference type="PROSITE" id="PS52004"/>
    </source>
</evidence>
<dbReference type="PANTHER" id="PTHR43775">
    <property type="entry name" value="FATTY ACID SYNTHASE"/>
    <property type="match status" value="1"/>
</dbReference>
<dbReference type="InterPro" id="IPR018201">
    <property type="entry name" value="Ketoacyl_synth_AS"/>
</dbReference>
<dbReference type="InterPro" id="IPR014043">
    <property type="entry name" value="Acyl_transferase_dom"/>
</dbReference>
<dbReference type="SUPFAM" id="SSF53901">
    <property type="entry name" value="Thiolase-like"/>
    <property type="match status" value="1"/>
</dbReference>
<dbReference type="PANTHER" id="PTHR43775:SF37">
    <property type="entry name" value="SI:DKEY-61P9.11"/>
    <property type="match status" value="1"/>
</dbReference>
<dbReference type="InterPro" id="IPR036291">
    <property type="entry name" value="NAD(P)-bd_dom_sf"/>
</dbReference>
<dbReference type="Gene3D" id="1.10.1200.10">
    <property type="entry name" value="ACP-like"/>
    <property type="match status" value="1"/>
</dbReference>
<dbReference type="SUPFAM" id="SSF55048">
    <property type="entry name" value="Probable ACP-binding domain of malonyl-CoA ACP transacylase"/>
    <property type="match status" value="1"/>
</dbReference>
<dbReference type="Pfam" id="PF00698">
    <property type="entry name" value="Acyl_transf_1"/>
    <property type="match status" value="1"/>
</dbReference>
<dbReference type="CDD" id="cd00833">
    <property type="entry name" value="PKS"/>
    <property type="match status" value="1"/>
</dbReference>
<dbReference type="Pfam" id="PF02801">
    <property type="entry name" value="Ketoacyl-synt_C"/>
    <property type="match status" value="1"/>
</dbReference>
<comment type="caution">
    <text evidence="9">The sequence shown here is derived from an EMBL/GenBank/DDBJ whole genome shotgun (WGS) entry which is preliminary data.</text>
</comment>
<dbReference type="InterPro" id="IPR020806">
    <property type="entry name" value="PKS_PP-bd"/>
</dbReference>
<dbReference type="Pfam" id="PF21089">
    <property type="entry name" value="PKS_DH_N"/>
    <property type="match status" value="1"/>
</dbReference>
<dbReference type="SMART" id="SM00826">
    <property type="entry name" value="PKS_DH"/>
    <property type="match status" value="1"/>
</dbReference>
<dbReference type="Pfam" id="PF16197">
    <property type="entry name" value="KAsynt_C_assoc"/>
    <property type="match status" value="1"/>
</dbReference>
<dbReference type="SMART" id="SM00823">
    <property type="entry name" value="PKS_PP"/>
    <property type="match status" value="1"/>
</dbReference>
<gene>
    <name evidence="9" type="ORF">DB30_06511</name>
</gene>
<feature type="active site" description="Proton donor; for dehydratase activity" evidence="5">
    <location>
        <position position="1119"/>
    </location>
</feature>
<dbReference type="Pfam" id="PF14765">
    <property type="entry name" value="PS-DH"/>
    <property type="match status" value="1"/>
</dbReference>
<dbReference type="InterPro" id="IPR020841">
    <property type="entry name" value="PKS_Beta-ketoAc_synthase_dom"/>
</dbReference>
<dbReference type="Gene3D" id="3.40.366.10">
    <property type="entry name" value="Malonyl-Coenzyme A Acyl Carrier Protein, domain 2"/>
    <property type="match status" value="1"/>
</dbReference>
<reference evidence="9 10" key="1">
    <citation type="submission" date="2014-12" db="EMBL/GenBank/DDBJ databases">
        <title>Genome assembly of Enhygromyxa salina DSM 15201.</title>
        <authorList>
            <person name="Sharma G."/>
            <person name="Subramanian S."/>
        </authorList>
    </citation>
    <scope>NUCLEOTIDE SEQUENCE [LARGE SCALE GENOMIC DNA]</scope>
    <source>
        <strain evidence="9 10">DSM 15201</strain>
    </source>
</reference>
<dbReference type="PROSITE" id="PS00012">
    <property type="entry name" value="PHOSPHOPANTETHEINE"/>
    <property type="match status" value="1"/>
</dbReference>
<sequence>MSDAVEKPGARGLSPAKQELLRQLRASAGPRRLADDPIAVVGLALRLPGAADEAGYWQLLRDSVDAIVPVPASRWPIADYYHPDPQRRGSIASQFGGFLAKVDQFDASFFGISPREAATLDPQHRLLLEHSWFAIEDAGLRRDQLEGSATGVFVASYQRDYAKLATRDRFAIDAYTASGTHHSIAAGRLAYLLDLRGPALVVDTACSSSLVALHLGCRSLLSGECSLALVGAANLMLAPEESIALSRWGMLASDGRCKPFDARANGFVRGEGVVVLVLERLATAVAQGHRVRAVIRGTAVNQDGHSNGLTAPNVVAQRALIRAALRDAELEAGSIGYVEAHGTGTALGDPIEMQAIVAEYGAPSSAAPVCAVGSVKSNIGHLEAAAGLAGVAKAIACLEHGQIPASLHFQTLNPAIDLGGSRVKIASEPRAWVSQAQRHAAVSSFGMGGTNAHVILAQAPARTELATPARSGFVLPLSAHDAPALRALISATDAALARAADLHEYCASAARARTHHPSHRIAVAGASADELRAALAERANTQSIAPHATPRGVVFVCPGQGGQWLGMGRCLLEHEPAFAAQLELCDAVIRPLAGWSVIDTLRDPRPAELEWVERVDRVQPMLFALSVGFAAVWQAFGVRPDALIGHSMGEVAAAHLAGRLSLEDAVCVIVRRSALMQTLPAVGAMVAVDLPAAELARRIEQAGDHAMALAADNAPHAAVLSGPLAAVDALVAALEAGGVRCRRIAVGVASHSPAVDHSSEQLLRALASVETRPTSGAGLSLYSTVHGGLLDPGTRLDAEYWRRNLREPVRFWPAIQAAVADEHHTFIELGPHPVLLPAVREGLDALGVRGLLVSSGRRNANEQAELAAGLAALYEAGAKLDWDRVYAGARTHAALPSYPFQRQAHWLPRVEAGAVVGAHPLLGPRVELAHANAVAPSRAWTSRVSLDHAPFLRDHLVEGSCVLPGMGSVDLVLSALAQRGRAVHELREVDFERPIVFSEGESLELQLRVEGEAHDSQFEIWARGEAEREWTRRVRGRVVELQPRRAALDLESLRSRCAPHMSGSAFYEWLNQTGNIWGPAFAGVTAIARGGAEMLVDLAVPKPIADELSRHCFHPALLDACAQPLLRGAERDRGSLVLARIDRIAIYAAAEGVHASWIRVDEQQRRGSLRGDVIVADAGGAAIVEVEGLRVQYLHEQQSSWYHALAWRPTGAAQPDHAQRRFALVGEAAPLQRELLRCLAARGVGLAEPAAATDIVHFAPTPRADALADQSAAATLEAGTAACEGALASHRAVGADQRIWLVTQAAAPSLVGLVDPMLSAVWGLGRVMQIEGGKRFARSVDLDPAAGVVGMATQLADELGIDDQEPAVAYRDGQRLAARLEQRTPAHARGVASPMSRLDPGASYLITGGLGGLGLRMAAHLIDLGARRLILLGRTGLPPRERWGELAAGSREQARVAAVRALEARGAAVHVVALDVADEPSLRAFAQRWRCEQRPAIRGLVHAAGVQHPLALAQLGVEQLRACLRAKLAGGWALERVFGDQLGFSLLFSSAATVLPSPLLGAYTAANACLDGLATHARAAGRPVTAVSWGLLAAGEMASRQLAARGELHGFDDMDPAAAYAALERALAAELGHVGVMAIDWRAWLSRHAELAELPYFEALARFGDGAARALAASSGSLAALRLGDADGRRERLGVYLREQLGRVLQIPGAALDTIDPGVALTRLGIDSLMALELRNRIEAETGAAPAVVELLRGISLAELIELVDAQLDARAGAGAAVPEDGDWEELTI</sequence>
<evidence type="ECO:0000256" key="2">
    <source>
        <dbReference type="ARBA" id="ARBA00022553"/>
    </source>
</evidence>
<evidence type="ECO:0000256" key="5">
    <source>
        <dbReference type="PROSITE-ProRule" id="PRU01363"/>
    </source>
</evidence>
<name>A0A0C2D3B5_9BACT</name>
<dbReference type="Proteomes" id="UP000031599">
    <property type="component" value="Unassembled WGS sequence"/>
</dbReference>
<organism evidence="9 10">
    <name type="scientific">Enhygromyxa salina</name>
    <dbReference type="NCBI Taxonomy" id="215803"/>
    <lineage>
        <taxon>Bacteria</taxon>
        <taxon>Pseudomonadati</taxon>
        <taxon>Myxococcota</taxon>
        <taxon>Polyangia</taxon>
        <taxon>Nannocystales</taxon>
        <taxon>Nannocystaceae</taxon>
        <taxon>Enhygromyxa</taxon>
    </lineage>
</organism>
<evidence type="ECO:0000313" key="9">
    <source>
        <dbReference type="EMBL" id="KIG14632.1"/>
    </source>
</evidence>
<dbReference type="InterPro" id="IPR049551">
    <property type="entry name" value="PKS_DH_C"/>
</dbReference>
<feature type="domain" description="Ketosynthase family 3 (KS3)" evidence="7">
    <location>
        <begin position="35"/>
        <end position="458"/>
    </location>
</feature>
<dbReference type="InterPro" id="IPR006162">
    <property type="entry name" value="Ppantetheine_attach_site"/>
</dbReference>
<dbReference type="GO" id="GO:0004315">
    <property type="term" value="F:3-oxoacyl-[acyl-carrier-protein] synthase activity"/>
    <property type="evidence" value="ECO:0007669"/>
    <property type="project" value="InterPro"/>
</dbReference>
<dbReference type="InterPro" id="IPR049552">
    <property type="entry name" value="PKS_DH_N"/>
</dbReference>
<dbReference type="InterPro" id="IPR020807">
    <property type="entry name" value="PKS_DH"/>
</dbReference>
<feature type="region of interest" description="C-terminal hotdog fold" evidence="5">
    <location>
        <begin position="1058"/>
        <end position="1200"/>
    </location>
</feature>
<dbReference type="SMART" id="SM00825">
    <property type="entry name" value="PKS_KS"/>
    <property type="match status" value="1"/>
</dbReference>
<dbReference type="Pfam" id="PF08659">
    <property type="entry name" value="KR"/>
    <property type="match status" value="1"/>
</dbReference>
<feature type="domain" description="Carrier" evidence="6">
    <location>
        <begin position="1691"/>
        <end position="1768"/>
    </location>
</feature>
<dbReference type="GO" id="GO:0031177">
    <property type="term" value="F:phosphopantetheine binding"/>
    <property type="evidence" value="ECO:0007669"/>
    <property type="project" value="InterPro"/>
</dbReference>
<dbReference type="Gene3D" id="3.40.47.10">
    <property type="match status" value="1"/>
</dbReference>
<dbReference type="InterPro" id="IPR001227">
    <property type="entry name" value="Ac_transferase_dom_sf"/>
</dbReference>
<dbReference type="SUPFAM" id="SSF47336">
    <property type="entry name" value="ACP-like"/>
    <property type="match status" value="1"/>
</dbReference>
<evidence type="ECO:0000256" key="4">
    <source>
        <dbReference type="ARBA" id="ARBA00054155"/>
    </source>
</evidence>
<keyword evidence="1" id="KW-0596">Phosphopantetheine</keyword>
<dbReference type="Gene3D" id="3.40.50.720">
    <property type="entry name" value="NAD(P)-binding Rossmann-like Domain"/>
    <property type="match status" value="1"/>
</dbReference>
<dbReference type="PROSITE" id="PS52019">
    <property type="entry name" value="PKS_MFAS_DH"/>
    <property type="match status" value="1"/>
</dbReference>
<evidence type="ECO:0000256" key="1">
    <source>
        <dbReference type="ARBA" id="ARBA00022450"/>
    </source>
</evidence>
<dbReference type="PROSITE" id="PS50075">
    <property type="entry name" value="CARRIER"/>
    <property type="match status" value="1"/>
</dbReference>
<dbReference type="EMBL" id="JMCC02000069">
    <property type="protein sequence ID" value="KIG14632.1"/>
    <property type="molecule type" value="Genomic_DNA"/>
</dbReference>
<keyword evidence="2" id="KW-0597">Phosphoprotein</keyword>
<evidence type="ECO:0000259" key="6">
    <source>
        <dbReference type="PROSITE" id="PS50075"/>
    </source>
</evidence>
<comment type="function">
    <text evidence="4">Involved in production of the polyketide antibiotic thailandamide.</text>
</comment>
<dbReference type="InterPro" id="IPR009081">
    <property type="entry name" value="PP-bd_ACP"/>
</dbReference>
<dbReference type="GO" id="GO:0004312">
    <property type="term" value="F:fatty acid synthase activity"/>
    <property type="evidence" value="ECO:0007669"/>
    <property type="project" value="TreeGrafter"/>
</dbReference>
<feature type="active site" description="Proton acceptor; for dehydratase activity" evidence="5">
    <location>
        <position position="955"/>
    </location>
</feature>
<dbReference type="InterPro" id="IPR049900">
    <property type="entry name" value="PKS_mFAS_DH"/>
</dbReference>
<dbReference type="Gene3D" id="3.30.70.3290">
    <property type="match status" value="1"/>
</dbReference>
<dbReference type="GO" id="GO:0006633">
    <property type="term" value="P:fatty acid biosynthetic process"/>
    <property type="evidence" value="ECO:0007669"/>
    <property type="project" value="InterPro"/>
</dbReference>
<dbReference type="SMART" id="SM00827">
    <property type="entry name" value="PKS_AT"/>
    <property type="match status" value="1"/>
</dbReference>
<dbReference type="InterPro" id="IPR016036">
    <property type="entry name" value="Malonyl_transacylase_ACP-bd"/>
</dbReference>
<dbReference type="InterPro" id="IPR032821">
    <property type="entry name" value="PKS_assoc"/>
</dbReference>
<dbReference type="InterPro" id="IPR016039">
    <property type="entry name" value="Thiolase-like"/>
</dbReference>
<dbReference type="InterPro" id="IPR057326">
    <property type="entry name" value="KR_dom"/>
</dbReference>
<dbReference type="InterPro" id="IPR014030">
    <property type="entry name" value="Ketoacyl_synth_N"/>
</dbReference>
<dbReference type="PROSITE" id="PS52004">
    <property type="entry name" value="KS3_2"/>
    <property type="match status" value="1"/>
</dbReference>
<feature type="domain" description="PKS/mFAS DH" evidence="8">
    <location>
        <begin position="919"/>
        <end position="1200"/>
    </location>
</feature>
<evidence type="ECO:0000256" key="3">
    <source>
        <dbReference type="ARBA" id="ARBA00022679"/>
    </source>
</evidence>
<dbReference type="InterPro" id="IPR016035">
    <property type="entry name" value="Acyl_Trfase/lysoPLipase"/>
</dbReference>
<dbReference type="InterPro" id="IPR014031">
    <property type="entry name" value="Ketoacyl_synth_C"/>
</dbReference>
<dbReference type="SMART" id="SM00822">
    <property type="entry name" value="PKS_KR"/>
    <property type="match status" value="1"/>
</dbReference>
<dbReference type="InterPro" id="IPR013968">
    <property type="entry name" value="PKS_KR"/>
</dbReference>
<evidence type="ECO:0000259" key="8">
    <source>
        <dbReference type="PROSITE" id="PS52019"/>
    </source>
</evidence>
<evidence type="ECO:0000313" key="10">
    <source>
        <dbReference type="Proteomes" id="UP000031599"/>
    </source>
</evidence>
<protein>
    <submittedName>
        <fullName evidence="9">Malonyl CoA-acyl carrier protein transacylase</fullName>
    </submittedName>
</protein>
<dbReference type="RefSeq" id="WP_052553281.1">
    <property type="nucleotide sequence ID" value="NZ_JMCC02000069.1"/>
</dbReference>
<dbReference type="SUPFAM" id="SSF52151">
    <property type="entry name" value="FabD/lysophospholipase-like"/>
    <property type="match status" value="1"/>
</dbReference>
<dbReference type="Pfam" id="PF00109">
    <property type="entry name" value="ketoacyl-synt"/>
    <property type="match status" value="1"/>
</dbReference>
<keyword evidence="3" id="KW-0808">Transferase</keyword>
<dbReference type="InterPro" id="IPR042104">
    <property type="entry name" value="PKS_dehydratase_sf"/>
</dbReference>
<dbReference type="SUPFAM" id="SSF51735">
    <property type="entry name" value="NAD(P)-binding Rossmann-fold domains"/>
    <property type="match status" value="2"/>
</dbReference>
<dbReference type="InterPro" id="IPR036736">
    <property type="entry name" value="ACP-like_sf"/>
</dbReference>
<dbReference type="Pfam" id="PF00550">
    <property type="entry name" value="PP-binding"/>
    <property type="match status" value="1"/>
</dbReference>
<feature type="region of interest" description="N-terminal hotdog fold" evidence="5">
    <location>
        <begin position="919"/>
        <end position="1045"/>
    </location>
</feature>
<dbReference type="PROSITE" id="PS00606">
    <property type="entry name" value="KS3_1"/>
    <property type="match status" value="1"/>
</dbReference>
<dbReference type="Gene3D" id="3.10.129.110">
    <property type="entry name" value="Polyketide synthase dehydratase"/>
    <property type="match status" value="1"/>
</dbReference>